<name>A0A9Q0MER2_BLOTA</name>
<sequence length="242" mass="27872">METVLQIKILKDNINRNDINIKNLLKDIWECESDIQKLNRLNVDIMKLINQTRQDLSVYGRLINTIEDVDMGSTLRTQYDSMKNQFEVNMVVLQRAVISSTQKINQQTRNQLFKYSDGLRNRLNHSTNDDGVNRNQQGKPSEEAFANQTSNITESLQSVNRMLANEVDVSSKNLDTLVTSSALVTETSEEFKTMSNYISNSKTLLNKYGRRELTDKVLIALAIAFFYGCVIYVVLRRLYLKK</sequence>
<dbReference type="AlphaFoldDB" id="A0A9Q0MER2"/>
<dbReference type="GO" id="GO:0006890">
    <property type="term" value="P:retrograde vesicle-mediated transport, Golgi to endoplasmic reticulum"/>
    <property type="evidence" value="ECO:0007669"/>
    <property type="project" value="InterPro"/>
</dbReference>
<protein>
    <recommendedName>
        <fullName evidence="11">Sec20 C-terminal domain-containing protein</fullName>
    </recommendedName>
</protein>
<keyword evidence="7" id="KW-0175">Coiled coil</keyword>
<evidence type="ECO:0000313" key="13">
    <source>
        <dbReference type="Proteomes" id="UP001142055"/>
    </source>
</evidence>
<gene>
    <name evidence="12" type="ORF">RDWZM_001612</name>
</gene>
<evidence type="ECO:0000256" key="9">
    <source>
        <dbReference type="ARBA" id="ARBA00037934"/>
    </source>
</evidence>
<dbReference type="CDD" id="cd15865">
    <property type="entry name" value="SNARE_SEC20"/>
    <property type="match status" value="1"/>
</dbReference>
<proteinExistence type="inferred from homology"/>
<reference evidence="12" key="1">
    <citation type="submission" date="2022-12" db="EMBL/GenBank/DDBJ databases">
        <title>Genome assemblies of Blomia tropicalis.</title>
        <authorList>
            <person name="Cui Y."/>
        </authorList>
    </citation>
    <scope>NUCLEOTIDE SEQUENCE</scope>
    <source>
        <tissue evidence="12">Adult mites</tissue>
    </source>
</reference>
<dbReference type="PANTHER" id="PTHR12825:SF0">
    <property type="entry name" value="VESICLE TRANSPORT PROTEIN SEC20"/>
    <property type="match status" value="1"/>
</dbReference>
<dbReference type="InterPro" id="IPR005606">
    <property type="entry name" value="Sec20"/>
</dbReference>
<feature type="domain" description="Sec20 C-terminal" evidence="11">
    <location>
        <begin position="148"/>
        <end position="238"/>
    </location>
</feature>
<evidence type="ECO:0000256" key="10">
    <source>
        <dbReference type="SAM" id="Phobius"/>
    </source>
</evidence>
<comment type="similarity">
    <text evidence="9">Belongs to the SEC20 family.</text>
</comment>
<feature type="transmembrane region" description="Helical" evidence="10">
    <location>
        <begin position="217"/>
        <end position="235"/>
    </location>
</feature>
<dbReference type="GO" id="GO:0031201">
    <property type="term" value="C:SNARE complex"/>
    <property type="evidence" value="ECO:0007669"/>
    <property type="project" value="TreeGrafter"/>
</dbReference>
<comment type="caution">
    <text evidence="12">The sequence shown here is derived from an EMBL/GenBank/DDBJ whole genome shotgun (WGS) entry which is preliminary data.</text>
</comment>
<keyword evidence="5" id="KW-0931">ER-Golgi transport</keyword>
<evidence type="ECO:0000256" key="1">
    <source>
        <dbReference type="ARBA" id="ARBA00004163"/>
    </source>
</evidence>
<keyword evidence="4" id="KW-0256">Endoplasmic reticulum</keyword>
<dbReference type="Pfam" id="PF03908">
    <property type="entry name" value="Sec20"/>
    <property type="match status" value="1"/>
</dbReference>
<evidence type="ECO:0000256" key="8">
    <source>
        <dbReference type="ARBA" id="ARBA00023136"/>
    </source>
</evidence>
<dbReference type="GO" id="GO:0005484">
    <property type="term" value="F:SNAP receptor activity"/>
    <property type="evidence" value="ECO:0007669"/>
    <property type="project" value="InterPro"/>
</dbReference>
<keyword evidence="2" id="KW-0813">Transport</keyword>
<accession>A0A9Q0MER2</accession>
<dbReference type="InterPro" id="IPR056173">
    <property type="entry name" value="Sec20_C"/>
</dbReference>
<dbReference type="OrthoDB" id="46868at2759"/>
<dbReference type="EMBL" id="JAPWDV010000001">
    <property type="protein sequence ID" value="KAJ6223067.1"/>
    <property type="molecule type" value="Genomic_DNA"/>
</dbReference>
<dbReference type="PANTHER" id="PTHR12825">
    <property type="entry name" value="BNIP1-RELATED"/>
    <property type="match status" value="1"/>
</dbReference>
<keyword evidence="3 10" id="KW-0812">Transmembrane</keyword>
<evidence type="ECO:0000313" key="12">
    <source>
        <dbReference type="EMBL" id="KAJ6223067.1"/>
    </source>
</evidence>
<organism evidence="12 13">
    <name type="scientific">Blomia tropicalis</name>
    <name type="common">Mite</name>
    <dbReference type="NCBI Taxonomy" id="40697"/>
    <lineage>
        <taxon>Eukaryota</taxon>
        <taxon>Metazoa</taxon>
        <taxon>Ecdysozoa</taxon>
        <taxon>Arthropoda</taxon>
        <taxon>Chelicerata</taxon>
        <taxon>Arachnida</taxon>
        <taxon>Acari</taxon>
        <taxon>Acariformes</taxon>
        <taxon>Sarcoptiformes</taxon>
        <taxon>Astigmata</taxon>
        <taxon>Glycyphagoidea</taxon>
        <taxon>Echimyopodidae</taxon>
        <taxon>Blomia</taxon>
    </lineage>
</organism>
<evidence type="ECO:0000256" key="4">
    <source>
        <dbReference type="ARBA" id="ARBA00022824"/>
    </source>
</evidence>
<dbReference type="OMA" id="ATCAYII"/>
<evidence type="ECO:0000256" key="6">
    <source>
        <dbReference type="ARBA" id="ARBA00022989"/>
    </source>
</evidence>
<dbReference type="Proteomes" id="UP001142055">
    <property type="component" value="Chromosome 1"/>
</dbReference>
<evidence type="ECO:0000259" key="11">
    <source>
        <dbReference type="Pfam" id="PF03908"/>
    </source>
</evidence>
<evidence type="ECO:0000256" key="2">
    <source>
        <dbReference type="ARBA" id="ARBA00022448"/>
    </source>
</evidence>
<evidence type="ECO:0000256" key="3">
    <source>
        <dbReference type="ARBA" id="ARBA00022692"/>
    </source>
</evidence>
<evidence type="ECO:0000256" key="5">
    <source>
        <dbReference type="ARBA" id="ARBA00022892"/>
    </source>
</evidence>
<keyword evidence="13" id="KW-1185">Reference proteome</keyword>
<keyword evidence="8 10" id="KW-0472">Membrane</keyword>
<evidence type="ECO:0000256" key="7">
    <source>
        <dbReference type="ARBA" id="ARBA00023054"/>
    </source>
</evidence>
<keyword evidence="6 10" id="KW-1133">Transmembrane helix</keyword>
<dbReference type="GO" id="GO:0005789">
    <property type="term" value="C:endoplasmic reticulum membrane"/>
    <property type="evidence" value="ECO:0007669"/>
    <property type="project" value="UniProtKB-SubCell"/>
</dbReference>
<comment type="subcellular location">
    <subcellularLocation>
        <location evidence="1">Endoplasmic reticulum membrane</location>
        <topology evidence="1">Single-pass type IV membrane protein</topology>
    </subcellularLocation>
</comment>